<feature type="region of interest" description="Disordered" evidence="1">
    <location>
        <begin position="179"/>
        <end position="220"/>
    </location>
</feature>
<gene>
    <name evidence="4" type="ORF">MEDL_21269</name>
</gene>
<name>A0A8S3RPJ5_MYTED</name>
<evidence type="ECO:0000256" key="2">
    <source>
        <dbReference type="SAM" id="SignalP"/>
    </source>
</evidence>
<feature type="domain" description="Temptin Cys/Cys disulfide" evidence="3">
    <location>
        <begin position="15"/>
        <end position="111"/>
    </location>
</feature>
<feature type="signal peptide" evidence="2">
    <location>
        <begin position="1"/>
        <end position="16"/>
    </location>
</feature>
<accession>A0A8S3RPJ5</accession>
<dbReference type="Pfam" id="PF24784">
    <property type="entry name" value="Temptin_C"/>
    <property type="match status" value="2"/>
</dbReference>
<dbReference type="PANTHER" id="PTHR34737:SF2">
    <property type="entry name" value="EF-HAND DOMAIN-CONTAINING PROTEIN"/>
    <property type="match status" value="1"/>
</dbReference>
<evidence type="ECO:0000259" key="3">
    <source>
        <dbReference type="Pfam" id="PF24784"/>
    </source>
</evidence>
<protein>
    <recommendedName>
        <fullName evidence="3">Temptin Cys/Cys disulfide domain-containing protein</fullName>
    </recommendedName>
</protein>
<feature type="compositionally biased region" description="Basic and acidic residues" evidence="1">
    <location>
        <begin position="179"/>
        <end position="189"/>
    </location>
</feature>
<feature type="domain" description="Temptin Cys/Cys disulfide" evidence="3">
    <location>
        <begin position="118"/>
        <end position="215"/>
    </location>
</feature>
<feature type="chain" id="PRO_5035889753" description="Temptin Cys/Cys disulfide domain-containing protein" evidence="2">
    <location>
        <begin position="17"/>
        <end position="230"/>
    </location>
</feature>
<dbReference type="OrthoDB" id="129121at2759"/>
<proteinExistence type="predicted"/>
<organism evidence="4 5">
    <name type="scientific">Mytilus edulis</name>
    <name type="common">Blue mussel</name>
    <dbReference type="NCBI Taxonomy" id="6550"/>
    <lineage>
        <taxon>Eukaryota</taxon>
        <taxon>Metazoa</taxon>
        <taxon>Spiralia</taxon>
        <taxon>Lophotrochozoa</taxon>
        <taxon>Mollusca</taxon>
        <taxon>Bivalvia</taxon>
        <taxon>Autobranchia</taxon>
        <taxon>Pteriomorphia</taxon>
        <taxon>Mytilida</taxon>
        <taxon>Mytiloidea</taxon>
        <taxon>Mytilidae</taxon>
        <taxon>Mytilinae</taxon>
        <taxon>Mytilus</taxon>
    </lineage>
</organism>
<reference evidence="4" key="1">
    <citation type="submission" date="2021-03" db="EMBL/GenBank/DDBJ databases">
        <authorList>
            <person name="Bekaert M."/>
        </authorList>
    </citation>
    <scope>NUCLEOTIDE SEQUENCE</scope>
</reference>
<evidence type="ECO:0000313" key="5">
    <source>
        <dbReference type="Proteomes" id="UP000683360"/>
    </source>
</evidence>
<dbReference type="EMBL" id="CAJPWZ010001066">
    <property type="protein sequence ID" value="CAG2206961.1"/>
    <property type="molecule type" value="Genomic_DNA"/>
</dbReference>
<dbReference type="AlphaFoldDB" id="A0A8S3RPJ5"/>
<sequence length="230" mass="24929">MQQILISVSLFSLVYGFPWFQGRIPNGNRVPNPCNRGTWLGVGHLREVGGGNRNIFGQDFFQAGLRWTVNLCEMDSDGDGKTNGEELGDPKCEWYMEATNPVIFNATGHPALAAVVFGFPWFRNDIPNGNNVPDPCSGQTGEIWKGVGHDQAPGGGPRNQFGLDFKGAIFEWTKDLCQKDSDQDGRTNGEELGDPDCTWKKGGTPSAAASGHPGICEPLSDPKCATVNKK</sequence>
<dbReference type="Proteomes" id="UP000683360">
    <property type="component" value="Unassembled WGS sequence"/>
</dbReference>
<evidence type="ECO:0000256" key="1">
    <source>
        <dbReference type="SAM" id="MobiDB-lite"/>
    </source>
</evidence>
<dbReference type="InterPro" id="IPR057626">
    <property type="entry name" value="S-S_Temptin"/>
</dbReference>
<comment type="caution">
    <text evidence="4">The sequence shown here is derived from an EMBL/GenBank/DDBJ whole genome shotgun (WGS) entry which is preliminary data.</text>
</comment>
<dbReference type="InterPro" id="IPR055313">
    <property type="entry name" value="Temptin-like"/>
</dbReference>
<keyword evidence="5" id="KW-1185">Reference proteome</keyword>
<dbReference type="PANTHER" id="PTHR34737">
    <property type="entry name" value="EF-HAND DOMAIN-CONTAINING PROTEIN"/>
    <property type="match status" value="1"/>
</dbReference>
<evidence type="ECO:0000313" key="4">
    <source>
        <dbReference type="EMBL" id="CAG2206961.1"/>
    </source>
</evidence>
<keyword evidence="2" id="KW-0732">Signal</keyword>